<name>A0ABS7ATR7_9ACTN</name>
<keyword evidence="2" id="KW-1185">Reference proteome</keyword>
<dbReference type="Proteomes" id="UP001519863">
    <property type="component" value="Unassembled WGS sequence"/>
</dbReference>
<dbReference type="EMBL" id="JAHXZI010000001">
    <property type="protein sequence ID" value="MBW6432197.1"/>
    <property type="molecule type" value="Genomic_DNA"/>
</dbReference>
<accession>A0ABS7ATR7</accession>
<gene>
    <name evidence="1" type="ORF">KZ829_00355</name>
</gene>
<evidence type="ECO:0000313" key="1">
    <source>
        <dbReference type="EMBL" id="MBW6432197.1"/>
    </source>
</evidence>
<proteinExistence type="predicted"/>
<dbReference type="RefSeq" id="WP_220141887.1">
    <property type="nucleotide sequence ID" value="NZ_JAHXZI010000001.1"/>
</dbReference>
<evidence type="ECO:0000313" key="2">
    <source>
        <dbReference type="Proteomes" id="UP001519863"/>
    </source>
</evidence>
<comment type="caution">
    <text evidence="1">The sequence shown here is derived from an EMBL/GenBank/DDBJ whole genome shotgun (WGS) entry which is preliminary data.</text>
</comment>
<organism evidence="1 2">
    <name type="scientific">Actinoplanes hulinensis</name>
    <dbReference type="NCBI Taxonomy" id="1144547"/>
    <lineage>
        <taxon>Bacteria</taxon>
        <taxon>Bacillati</taxon>
        <taxon>Actinomycetota</taxon>
        <taxon>Actinomycetes</taxon>
        <taxon>Micromonosporales</taxon>
        <taxon>Micromonosporaceae</taxon>
        <taxon>Actinoplanes</taxon>
    </lineage>
</organism>
<protein>
    <submittedName>
        <fullName evidence="1">Uncharacterized protein</fullName>
    </submittedName>
</protein>
<reference evidence="1 2" key="1">
    <citation type="journal article" date="2013" name="Antonie Van Leeuwenhoek">
        <title>Actinoplanes hulinensis sp. nov., a novel actinomycete isolated from soybean root (Glycine max (L.) Merr).</title>
        <authorList>
            <person name="Shen Y."/>
            <person name="Liu C."/>
            <person name="Wang X."/>
            <person name="Zhao J."/>
            <person name="Jia F."/>
            <person name="Zhang Y."/>
            <person name="Wang L."/>
            <person name="Yang D."/>
            <person name="Xiang W."/>
        </authorList>
    </citation>
    <scope>NUCLEOTIDE SEQUENCE [LARGE SCALE GENOMIC DNA]</scope>
    <source>
        <strain evidence="1 2">NEAU-M9</strain>
    </source>
</reference>
<sequence>MNDVRIRTFEDATRVGAYELSRRWADSVGKVGRTADGEIQELATMAALAHWLTRWLPTQTHRAALAGADRVTIAAALGVTVEEAAARWSEWARGQRDLYEATGRDGKTPIGISAGECAQVAAVLGIPGRRP</sequence>